<dbReference type="AlphaFoldDB" id="A0A9P5NMP3"/>
<reference evidence="1" key="1">
    <citation type="submission" date="2020-11" db="EMBL/GenBank/DDBJ databases">
        <authorList>
            <consortium name="DOE Joint Genome Institute"/>
            <person name="Ahrendt S."/>
            <person name="Riley R."/>
            <person name="Andreopoulos W."/>
            <person name="LaButti K."/>
            <person name="Pangilinan J."/>
            <person name="Ruiz-duenas F.J."/>
            <person name="Barrasa J.M."/>
            <person name="Sanchez-Garcia M."/>
            <person name="Camarero S."/>
            <person name="Miyauchi S."/>
            <person name="Serrano A."/>
            <person name="Linde D."/>
            <person name="Babiker R."/>
            <person name="Drula E."/>
            <person name="Ayuso-Fernandez I."/>
            <person name="Pacheco R."/>
            <person name="Padilla G."/>
            <person name="Ferreira P."/>
            <person name="Barriuso J."/>
            <person name="Kellner H."/>
            <person name="Castanera R."/>
            <person name="Alfaro M."/>
            <person name="Ramirez L."/>
            <person name="Pisabarro A.G."/>
            <person name="Kuo A."/>
            <person name="Tritt A."/>
            <person name="Lipzen A."/>
            <person name="He G."/>
            <person name="Yan M."/>
            <person name="Ng V."/>
            <person name="Cullen D."/>
            <person name="Martin F."/>
            <person name="Rosso M.-N."/>
            <person name="Henrissat B."/>
            <person name="Hibbett D."/>
            <person name="Martinez A.T."/>
            <person name="Grigoriev I.V."/>
        </authorList>
    </citation>
    <scope>NUCLEOTIDE SEQUENCE</scope>
    <source>
        <strain evidence="1">AH 44721</strain>
    </source>
</reference>
<evidence type="ECO:0008006" key="3">
    <source>
        <dbReference type="Google" id="ProtNLM"/>
    </source>
</evidence>
<name>A0A9P5NMP3_GYMJU</name>
<sequence>MNGLSSLTAVPQEVLEHIALFAGTDSLLGPPSSLVPLLLINRRIHASLSFTSNPHLYARIFYRKFDTAAPLARLGTKRLTASALAEELRSRCIVLQRFRNHLLCTTTASEGWDNKPAVYDVLFTAYIMMLENEEKNKLQLVEYGRMKEWIHDFWFSSHGMSHAIYNIRTGTWPFDSSEAALGMWLFWFLLRTDDYEPNVNDSVECPMSILKAMALGAHKYPLTTKSWIEFEPKSEMSLQTTLYGGIVDLTPPPLATPAILSFLALVNKRRSIPLPPSESPSPQSPDEWTSEWGRCFTKPERDITECFRPGSIEGVWEGFFTYTEFTAYAAMLAGASPTIIQKGVVGRHQQTWKLREHHLLSSDHSDSDSGIGMDIDDPTPLPGGDPLRSYFPTGTQLREHKKGLTIQDSASTEARRYYRASVSSTQRGESNEGKRKVRDIILTGEGHSAWGQFNLVGRIRPCDGFVSLSKDYVDGDRGKWLYRGYLVGTANGNLAGRWRDTLSPADVPGYEGCFVMSRRR</sequence>
<dbReference type="Proteomes" id="UP000724874">
    <property type="component" value="Unassembled WGS sequence"/>
</dbReference>
<evidence type="ECO:0000313" key="1">
    <source>
        <dbReference type="EMBL" id="KAF8900431.1"/>
    </source>
</evidence>
<gene>
    <name evidence="1" type="ORF">CPB84DRAFT_1680454</name>
</gene>
<dbReference type="EMBL" id="JADNYJ010000047">
    <property type="protein sequence ID" value="KAF8900431.1"/>
    <property type="molecule type" value="Genomic_DNA"/>
</dbReference>
<evidence type="ECO:0000313" key="2">
    <source>
        <dbReference type="Proteomes" id="UP000724874"/>
    </source>
</evidence>
<organism evidence="1 2">
    <name type="scientific">Gymnopilus junonius</name>
    <name type="common">Spectacular rustgill mushroom</name>
    <name type="synonym">Gymnopilus spectabilis subsp. junonius</name>
    <dbReference type="NCBI Taxonomy" id="109634"/>
    <lineage>
        <taxon>Eukaryota</taxon>
        <taxon>Fungi</taxon>
        <taxon>Dikarya</taxon>
        <taxon>Basidiomycota</taxon>
        <taxon>Agaricomycotina</taxon>
        <taxon>Agaricomycetes</taxon>
        <taxon>Agaricomycetidae</taxon>
        <taxon>Agaricales</taxon>
        <taxon>Agaricineae</taxon>
        <taxon>Hymenogastraceae</taxon>
        <taxon>Gymnopilus</taxon>
    </lineage>
</organism>
<keyword evidence="2" id="KW-1185">Reference proteome</keyword>
<comment type="caution">
    <text evidence="1">The sequence shown here is derived from an EMBL/GenBank/DDBJ whole genome shotgun (WGS) entry which is preliminary data.</text>
</comment>
<dbReference type="OrthoDB" id="3263050at2759"/>
<proteinExistence type="predicted"/>
<protein>
    <recommendedName>
        <fullName evidence="3">F-box domain-containing protein</fullName>
    </recommendedName>
</protein>
<accession>A0A9P5NMP3</accession>